<dbReference type="Gene3D" id="2.20.25.90">
    <property type="entry name" value="ADC-like domains"/>
    <property type="match status" value="1"/>
</dbReference>
<dbReference type="SUPFAM" id="SSF54862">
    <property type="entry name" value="4Fe-4S ferredoxins"/>
    <property type="match status" value="1"/>
</dbReference>
<evidence type="ECO:0000256" key="1">
    <source>
        <dbReference type="ARBA" id="ARBA00001966"/>
    </source>
</evidence>
<evidence type="ECO:0000313" key="19">
    <source>
        <dbReference type="EMBL" id="SEM18580.1"/>
    </source>
</evidence>
<keyword evidence="11" id="KW-0411">Iron-sulfur</keyword>
<evidence type="ECO:0000256" key="6">
    <source>
        <dbReference type="ARBA" id="ARBA00022719"/>
    </source>
</evidence>
<protein>
    <submittedName>
        <fullName evidence="19">Formate dehydrogenase major subunit</fullName>
    </submittedName>
</protein>
<dbReference type="InterPro" id="IPR006656">
    <property type="entry name" value="Mopterin_OxRdtase"/>
</dbReference>
<keyword evidence="6" id="KW-0874">Quinone</keyword>
<dbReference type="EMBL" id="FOBS01000006">
    <property type="protein sequence ID" value="SEM18580.1"/>
    <property type="molecule type" value="Genomic_DNA"/>
</dbReference>
<evidence type="ECO:0000256" key="7">
    <source>
        <dbReference type="ARBA" id="ARBA00022723"/>
    </source>
</evidence>
<evidence type="ECO:0000256" key="13">
    <source>
        <dbReference type="ARBA" id="ARBA00023136"/>
    </source>
</evidence>
<dbReference type="PROSITE" id="PS51379">
    <property type="entry name" value="4FE4S_FER_2"/>
    <property type="match status" value="2"/>
</dbReference>
<dbReference type="InterPro" id="IPR019574">
    <property type="entry name" value="NADH_UbQ_OxRdtase_Gsu_4Fe4S-bd"/>
</dbReference>
<keyword evidence="4" id="KW-0004">4Fe-4S</keyword>
<dbReference type="GO" id="GO:0016020">
    <property type="term" value="C:membrane"/>
    <property type="evidence" value="ECO:0007669"/>
    <property type="project" value="UniProtKB-SubCell"/>
</dbReference>
<dbReference type="STRING" id="43775.SAMN04489760_10643"/>
<comment type="subcellular location">
    <subcellularLocation>
        <location evidence="2">Membrane</location>
    </subcellularLocation>
</comment>
<evidence type="ECO:0000256" key="5">
    <source>
        <dbReference type="ARBA" id="ARBA00022714"/>
    </source>
</evidence>
<evidence type="ECO:0000256" key="12">
    <source>
        <dbReference type="ARBA" id="ARBA00023027"/>
    </source>
</evidence>
<dbReference type="CDD" id="cd00368">
    <property type="entry name" value="Molybdopterin-Binding"/>
    <property type="match status" value="1"/>
</dbReference>
<dbReference type="GO" id="GO:0042773">
    <property type="term" value="P:ATP synthesis coupled electron transport"/>
    <property type="evidence" value="ECO:0007669"/>
    <property type="project" value="InterPro"/>
</dbReference>
<dbReference type="InterPro" id="IPR054351">
    <property type="entry name" value="NADH_UbQ_OxRdtase_ferredoxin"/>
</dbReference>
<keyword evidence="12" id="KW-0520">NAD</keyword>
<dbReference type="RefSeq" id="WP_175476385.1">
    <property type="nucleotide sequence ID" value="NZ_FOBS01000006.1"/>
</dbReference>
<dbReference type="AlphaFoldDB" id="A0A1H7WAS4"/>
<evidence type="ECO:0000259" key="17">
    <source>
        <dbReference type="PROSITE" id="PS51669"/>
    </source>
</evidence>
<dbReference type="InterPro" id="IPR000283">
    <property type="entry name" value="NADH_UbQ_OxRdtase_75kDa_su_CS"/>
</dbReference>
<dbReference type="Gene3D" id="3.40.50.740">
    <property type="match status" value="2"/>
</dbReference>
<dbReference type="PROSITE" id="PS00642">
    <property type="entry name" value="COMPLEX1_75K_2"/>
    <property type="match status" value="1"/>
</dbReference>
<keyword evidence="5" id="KW-0001">2Fe-2S</keyword>
<gene>
    <name evidence="19" type="ORF">SAMN04489760_10643</name>
</gene>
<sequence length="594" mass="64015">MVKIRSIINGSEVFAPPGATIFEAAQQAGIDIPTLCHHRKLHPIGACRICVVEIKGQRSLQTACTFPVAEGMEIETESPRVVSARKFILGMLFSERNHLCPFCEASGDCELQNLGYRYGIDHWFYPTFTKPFPLDASRGYFIMNHNRCVLCQRCARACNELVANHTLGLRQRGADSMINCDANLPYVKSTCISCGTCLQICPTGALSDPRSSFMGRDAQTERTRSICNKCSVGCGTSIVTRAGNVLRIEGDWDAPVNGGLLCKMGRFEPLYDQRKRTTQPMLRRQGKLEPVTWEEALQGIADHINKADAKEVGLLVSGDATNEALYLASRLFKEQLSAANVGLLSGAVPDLFDEKPGAFSTLSESDLILLIGADPAKDQPVSSFMVKRLVDKGVRLIVVDDGENGLRPFADATFKSGDLAGAIEIADRVESVAVLYGTGLTAEAAQSLKKLGAKARFVALEPGVNSRAAAKFGLNNGFQASTAKVLYALLGEQDQGGDDVLAKVDKEAFVIVQAGYAFPLLNRADVVLPSAIWSERTGSLTNTEGSVQMAAKAVEPAGEARPDWEILSLLADRLGKNLGASFAEISACAAKELE</sequence>
<dbReference type="FunFam" id="3.30.70.20:FF:000035">
    <property type="entry name" value="Iron hydrogenase 1"/>
    <property type="match status" value="1"/>
</dbReference>
<evidence type="ECO:0000256" key="10">
    <source>
        <dbReference type="ARBA" id="ARBA00023004"/>
    </source>
</evidence>
<dbReference type="InterPro" id="IPR050123">
    <property type="entry name" value="Prok_molybdopt-oxidoreductase"/>
</dbReference>
<reference evidence="19 20" key="1">
    <citation type="submission" date="2016-10" db="EMBL/GenBank/DDBJ databases">
        <authorList>
            <person name="de Groot N.N."/>
        </authorList>
    </citation>
    <scope>NUCLEOTIDE SEQUENCE [LARGE SCALE GENOMIC DNA]</scope>
    <source>
        <strain evidence="19 20">DSM 8423</strain>
    </source>
</reference>
<keyword evidence="7" id="KW-0479">Metal-binding</keyword>
<dbReference type="SMART" id="SM00929">
    <property type="entry name" value="NADH-G_4Fe-4S_3"/>
    <property type="match status" value="1"/>
</dbReference>
<dbReference type="InterPro" id="IPR036010">
    <property type="entry name" value="2Fe-2S_ferredoxin-like_sf"/>
</dbReference>
<evidence type="ECO:0000256" key="4">
    <source>
        <dbReference type="ARBA" id="ARBA00022485"/>
    </source>
</evidence>
<dbReference type="PROSITE" id="PS51085">
    <property type="entry name" value="2FE2S_FER_2"/>
    <property type="match status" value="1"/>
</dbReference>
<feature type="domain" description="4Fe-4S ferredoxin-type" evidence="16">
    <location>
        <begin position="139"/>
        <end position="168"/>
    </location>
</feature>
<feature type="domain" description="4Fe-4S His(Cys)3-ligated-type" evidence="18">
    <location>
        <begin position="80"/>
        <end position="119"/>
    </location>
</feature>
<evidence type="ECO:0000256" key="14">
    <source>
        <dbReference type="ARBA" id="ARBA00034078"/>
    </source>
</evidence>
<dbReference type="GO" id="GO:0051539">
    <property type="term" value="F:4 iron, 4 sulfur cluster binding"/>
    <property type="evidence" value="ECO:0007669"/>
    <property type="project" value="UniProtKB-KW"/>
</dbReference>
<dbReference type="PROSITE" id="PS51669">
    <property type="entry name" value="4FE4S_MOW_BIS_MGD"/>
    <property type="match status" value="1"/>
</dbReference>
<dbReference type="InterPro" id="IPR017896">
    <property type="entry name" value="4Fe4S_Fe-S-bd"/>
</dbReference>
<dbReference type="InterPro" id="IPR006963">
    <property type="entry name" value="Mopterin_OxRdtase_4Fe-4S_dom"/>
</dbReference>
<dbReference type="SUPFAM" id="SSF53706">
    <property type="entry name" value="Formate dehydrogenase/DMSO reductase, domains 1-3"/>
    <property type="match status" value="1"/>
</dbReference>
<dbReference type="GO" id="GO:0008137">
    <property type="term" value="F:NADH dehydrogenase (ubiquinone) activity"/>
    <property type="evidence" value="ECO:0007669"/>
    <property type="project" value="InterPro"/>
</dbReference>
<feature type="domain" description="4Fe-4S Mo/W bis-MGD-type" evidence="17">
    <location>
        <begin position="220"/>
        <end position="276"/>
    </location>
</feature>
<keyword evidence="10" id="KW-0408">Iron</keyword>
<accession>A0A1H7WAS4</accession>
<dbReference type="Pfam" id="PF22117">
    <property type="entry name" value="Fer4_Nqo3"/>
    <property type="match status" value="1"/>
</dbReference>
<evidence type="ECO:0000259" key="18">
    <source>
        <dbReference type="PROSITE" id="PS51839"/>
    </source>
</evidence>
<feature type="domain" description="4Fe-4S ferredoxin-type" evidence="16">
    <location>
        <begin position="182"/>
        <end position="211"/>
    </location>
</feature>
<dbReference type="GO" id="GO:0016491">
    <property type="term" value="F:oxidoreductase activity"/>
    <property type="evidence" value="ECO:0007669"/>
    <property type="project" value="InterPro"/>
</dbReference>
<comment type="cofactor">
    <cofactor evidence="14">
        <name>[2Fe-2S] cluster</name>
        <dbReference type="ChEBI" id="CHEBI:190135"/>
    </cofactor>
</comment>
<dbReference type="GO" id="GO:0046872">
    <property type="term" value="F:metal ion binding"/>
    <property type="evidence" value="ECO:0007669"/>
    <property type="project" value="UniProtKB-KW"/>
</dbReference>
<evidence type="ECO:0000256" key="8">
    <source>
        <dbReference type="ARBA" id="ARBA00022737"/>
    </source>
</evidence>
<keyword evidence="13" id="KW-0472">Membrane</keyword>
<dbReference type="PROSITE" id="PS00198">
    <property type="entry name" value="4FE4S_FER_1"/>
    <property type="match status" value="1"/>
</dbReference>
<comment type="similarity">
    <text evidence="3">Belongs to the complex I 75 kDa subunit family.</text>
</comment>
<evidence type="ECO:0000256" key="11">
    <source>
        <dbReference type="ARBA" id="ARBA00023014"/>
    </source>
</evidence>
<evidence type="ECO:0000259" key="16">
    <source>
        <dbReference type="PROSITE" id="PS51379"/>
    </source>
</evidence>
<dbReference type="InterPro" id="IPR001041">
    <property type="entry name" value="2Fe-2S_ferredoxin-type"/>
</dbReference>
<dbReference type="CDD" id="cd00207">
    <property type="entry name" value="fer2"/>
    <property type="match status" value="1"/>
</dbReference>
<evidence type="ECO:0000256" key="2">
    <source>
        <dbReference type="ARBA" id="ARBA00004370"/>
    </source>
</evidence>
<dbReference type="GO" id="GO:0048038">
    <property type="term" value="F:quinone binding"/>
    <property type="evidence" value="ECO:0007669"/>
    <property type="project" value="UniProtKB-KW"/>
</dbReference>
<dbReference type="Pfam" id="PF10588">
    <property type="entry name" value="NADH-G_4Fe-4S_3"/>
    <property type="match status" value="1"/>
</dbReference>
<dbReference type="SUPFAM" id="SSF54292">
    <property type="entry name" value="2Fe-2S ferredoxin-like"/>
    <property type="match status" value="1"/>
</dbReference>
<evidence type="ECO:0000256" key="9">
    <source>
        <dbReference type="ARBA" id="ARBA00022967"/>
    </source>
</evidence>
<feature type="domain" description="2Fe-2S ferredoxin-type" evidence="15">
    <location>
        <begin position="2"/>
        <end position="80"/>
    </location>
</feature>
<dbReference type="Proteomes" id="UP000198744">
    <property type="component" value="Unassembled WGS sequence"/>
</dbReference>
<keyword evidence="8" id="KW-0677">Repeat</keyword>
<keyword evidence="9" id="KW-1278">Translocase</keyword>
<dbReference type="PROSITE" id="PS51839">
    <property type="entry name" value="4FE4S_HC3"/>
    <property type="match status" value="1"/>
</dbReference>
<dbReference type="PANTHER" id="PTHR43105">
    <property type="entry name" value="RESPIRATORY NITRATE REDUCTASE"/>
    <property type="match status" value="1"/>
</dbReference>
<evidence type="ECO:0000259" key="15">
    <source>
        <dbReference type="PROSITE" id="PS51085"/>
    </source>
</evidence>
<keyword evidence="20" id="KW-1185">Reference proteome</keyword>
<dbReference type="InterPro" id="IPR017900">
    <property type="entry name" value="4Fe4S_Fe_S_CS"/>
</dbReference>
<dbReference type="FunFam" id="3.10.20.740:FF:000004">
    <property type="entry name" value="NADH-quinone oxidoreductase"/>
    <property type="match status" value="1"/>
</dbReference>
<dbReference type="Pfam" id="PF13510">
    <property type="entry name" value="Fer2_4"/>
    <property type="match status" value="1"/>
</dbReference>
<dbReference type="Pfam" id="PF04879">
    <property type="entry name" value="Molybdop_Fe4S4"/>
    <property type="match status" value="1"/>
</dbReference>
<dbReference type="Gene3D" id="3.30.70.20">
    <property type="match status" value="1"/>
</dbReference>
<dbReference type="GO" id="GO:0051537">
    <property type="term" value="F:2 iron, 2 sulfur cluster binding"/>
    <property type="evidence" value="ECO:0007669"/>
    <property type="project" value="UniProtKB-KW"/>
</dbReference>
<dbReference type="SMART" id="SM00926">
    <property type="entry name" value="Molybdop_Fe4S4"/>
    <property type="match status" value="1"/>
</dbReference>
<dbReference type="Pfam" id="PF00384">
    <property type="entry name" value="Molybdopterin"/>
    <property type="match status" value="1"/>
</dbReference>
<evidence type="ECO:0000256" key="3">
    <source>
        <dbReference type="ARBA" id="ARBA00005404"/>
    </source>
</evidence>
<comment type="cofactor">
    <cofactor evidence="1">
        <name>[4Fe-4S] cluster</name>
        <dbReference type="ChEBI" id="CHEBI:49883"/>
    </cofactor>
</comment>
<evidence type="ECO:0000313" key="20">
    <source>
        <dbReference type="Proteomes" id="UP000198744"/>
    </source>
</evidence>
<dbReference type="PANTHER" id="PTHR43105:SF10">
    <property type="entry name" value="NADH-QUINONE OXIDOREDUCTASE SUBUNIT G"/>
    <property type="match status" value="1"/>
</dbReference>
<dbReference type="Gene3D" id="3.40.228.10">
    <property type="entry name" value="Dimethylsulfoxide Reductase, domain 2"/>
    <property type="match status" value="1"/>
</dbReference>
<proteinExistence type="inferred from homology"/>
<organism evidence="19 20">
    <name type="scientific">Syntrophus gentianae</name>
    <dbReference type="NCBI Taxonomy" id="43775"/>
    <lineage>
        <taxon>Bacteria</taxon>
        <taxon>Pseudomonadati</taxon>
        <taxon>Thermodesulfobacteriota</taxon>
        <taxon>Syntrophia</taxon>
        <taxon>Syntrophales</taxon>
        <taxon>Syntrophaceae</taxon>
        <taxon>Syntrophus</taxon>
    </lineage>
</organism>
<dbReference type="Gene3D" id="3.10.20.740">
    <property type="match status" value="1"/>
</dbReference>
<name>A0A1H7WAS4_9BACT</name>